<accession>A0A804HX63</accession>
<sequence>MHRRHCPFAYDQGLNSSIFYEPVNFGGYGNKFSSDSNVSTKLFDLLILTKVI</sequence>
<name>A0A804HX63_MUSAM</name>
<evidence type="ECO:0000313" key="1">
    <source>
        <dbReference type="EnsemblPlants" id="Ma01_p22530.1"/>
    </source>
</evidence>
<protein>
    <submittedName>
        <fullName evidence="1">Uncharacterized protein</fullName>
    </submittedName>
</protein>
<keyword evidence="2" id="KW-1185">Reference proteome</keyword>
<reference evidence="1" key="1">
    <citation type="submission" date="2021-05" db="UniProtKB">
        <authorList>
            <consortium name="EnsemblPlants"/>
        </authorList>
    </citation>
    <scope>IDENTIFICATION</scope>
    <source>
        <strain evidence="1">subsp. malaccensis</strain>
    </source>
</reference>
<dbReference type="AlphaFoldDB" id="A0A804HX63"/>
<dbReference type="Proteomes" id="UP000012960">
    <property type="component" value="Unplaced"/>
</dbReference>
<dbReference type="EnsemblPlants" id="Ma01_t22530.1">
    <property type="protein sequence ID" value="Ma01_p22530.1"/>
    <property type="gene ID" value="Ma01_g22530"/>
</dbReference>
<dbReference type="InParanoid" id="A0A804HX63"/>
<dbReference type="Gramene" id="Ma01_t22530.1">
    <property type="protein sequence ID" value="Ma01_p22530.1"/>
    <property type="gene ID" value="Ma01_g22530"/>
</dbReference>
<organism evidence="1 2">
    <name type="scientific">Musa acuminata subsp. malaccensis</name>
    <name type="common">Wild banana</name>
    <name type="synonym">Musa malaccensis</name>
    <dbReference type="NCBI Taxonomy" id="214687"/>
    <lineage>
        <taxon>Eukaryota</taxon>
        <taxon>Viridiplantae</taxon>
        <taxon>Streptophyta</taxon>
        <taxon>Embryophyta</taxon>
        <taxon>Tracheophyta</taxon>
        <taxon>Spermatophyta</taxon>
        <taxon>Magnoliopsida</taxon>
        <taxon>Liliopsida</taxon>
        <taxon>Zingiberales</taxon>
        <taxon>Musaceae</taxon>
        <taxon>Musa</taxon>
    </lineage>
</organism>
<evidence type="ECO:0000313" key="2">
    <source>
        <dbReference type="Proteomes" id="UP000012960"/>
    </source>
</evidence>
<proteinExistence type="predicted"/>